<protein>
    <recommendedName>
        <fullName evidence="5">Spindle pole body component</fullName>
    </recommendedName>
</protein>
<dbReference type="EMBL" id="JAHMUF010000014">
    <property type="protein sequence ID" value="KAG7192992.1"/>
    <property type="molecule type" value="Genomic_DNA"/>
</dbReference>
<dbReference type="PANTHER" id="PTHR19302">
    <property type="entry name" value="GAMMA TUBULIN COMPLEX PROTEIN"/>
    <property type="match status" value="1"/>
</dbReference>
<name>A0A9P7V829_9ASCO</name>
<evidence type="ECO:0000256" key="2">
    <source>
        <dbReference type="ARBA" id="ARBA00022490"/>
    </source>
</evidence>
<evidence type="ECO:0000256" key="5">
    <source>
        <dbReference type="RuleBase" id="RU363050"/>
    </source>
</evidence>
<dbReference type="GO" id="GO:0043015">
    <property type="term" value="F:gamma-tubulin binding"/>
    <property type="evidence" value="ECO:0007669"/>
    <property type="project" value="InterPro"/>
</dbReference>
<dbReference type="PANTHER" id="PTHR19302:SF33">
    <property type="entry name" value="GAMMA-TUBULIN COMPLEX COMPONENT 5"/>
    <property type="match status" value="1"/>
</dbReference>
<dbReference type="GO" id="GO:0051225">
    <property type="term" value="P:spindle assembly"/>
    <property type="evidence" value="ECO:0007669"/>
    <property type="project" value="TreeGrafter"/>
</dbReference>
<sequence length="852" mass="97868">MSSASVEGQYIRLRDTKEEPPGVGVECSLDGEFRAYIPVRPTLLSQLELVETQEALVVQDLLVTFLGFEGRYIRYSSRYDVDDVDMFVTGPDYKTAIHMDVSLKAVAKKLLTLSKYYSGLSGFIEIYDKVGYGRLVQRFCFEIQQYLKQYRALVQQLKWEFDNSSTFNIHVLENTMERQVAMKIQYLYGIAMELHQINQQKRLTPFDQIQFEHFVQEAKETLQGGSMSSSGRPLETAATLSIFTSCKGCIVLKAIQIQANSAKGDTNSFEFLSHLYRSVSEEYVVILNQWLLKGEIDDPFDEFLVKEQQVKRDLQGLFALESEEYWANAFVIRTEGLIDQFLNSLIQQKILNTGKYLNIFQKFTGLQLDQLGIDLPKVTPIEKLDSSDLEIKINQMYLRANVLMGQLIFQGYNLTSVLEHLGRLFFAIDSSRLDQFLGLTMSDLRVGVQRASVSRISHSYEEVFNVCPPFEFCGEDEQDRFEESIDITEIINQMVKFSISSQSFFEIVRDELNIESFDAERALANVESKTFGQFYHEILKHMENKDNETADLHSKDLEGVGSICNYTVSHLDISVTLPFPLNIIMGRQCLYRYELICKFQMIIKFMSKYSESTWKTMRTSRQWCEFTKLGSNKPAGGVYQSLRKWCLRATVLQSRMYQFLIQIQNYLAIDVIKENYSRLIERVESTREYLEKASHQQNVGGGRSSMAAPQTSAYSTLLSSTIQAGAFKGISAREVVTNSLDQLILEIDECMNDILYSSLVLESDLVIHIQKLLDIIGLFNHFIHQATKIMGITMDVLASRYNELEEQLNDYNEIFGTQLTAFMVQLNFFGQRVNKNALEFSESLERCFPSNQ</sequence>
<dbReference type="Gene3D" id="1.20.120.1900">
    <property type="entry name" value="Gamma-tubulin complex, C-terminal domain"/>
    <property type="match status" value="1"/>
</dbReference>
<dbReference type="Proteomes" id="UP000790833">
    <property type="component" value="Unassembled WGS sequence"/>
</dbReference>
<dbReference type="Pfam" id="PF17681">
    <property type="entry name" value="GCP_N_terminal"/>
    <property type="match status" value="1"/>
</dbReference>
<evidence type="ECO:0000313" key="9">
    <source>
        <dbReference type="Proteomes" id="UP000790833"/>
    </source>
</evidence>
<dbReference type="AlphaFoldDB" id="A0A9P7V829"/>
<comment type="subcellular location">
    <subcellularLocation>
        <location evidence="5">Cytoplasm</location>
        <location evidence="5">Cytoskeleton</location>
        <location evidence="5">Microtubule organizing center</location>
    </subcellularLocation>
</comment>
<dbReference type="InterPro" id="IPR042241">
    <property type="entry name" value="GCP_C_sf"/>
</dbReference>
<keyword evidence="9" id="KW-1185">Reference proteome</keyword>
<dbReference type="GO" id="GO:0051011">
    <property type="term" value="F:microtubule minus-end binding"/>
    <property type="evidence" value="ECO:0007669"/>
    <property type="project" value="TreeGrafter"/>
</dbReference>
<proteinExistence type="inferred from homology"/>
<comment type="similarity">
    <text evidence="1 5">Belongs to the TUBGCP family.</text>
</comment>
<dbReference type="RefSeq" id="XP_043048541.1">
    <property type="nucleotide sequence ID" value="XM_043191909.1"/>
</dbReference>
<dbReference type="InterPro" id="IPR007259">
    <property type="entry name" value="GCP"/>
</dbReference>
<dbReference type="GO" id="GO:0005816">
    <property type="term" value="C:spindle pole body"/>
    <property type="evidence" value="ECO:0007669"/>
    <property type="project" value="UniProtKB-ARBA"/>
</dbReference>
<evidence type="ECO:0000256" key="1">
    <source>
        <dbReference type="ARBA" id="ARBA00010337"/>
    </source>
</evidence>
<keyword evidence="4 5" id="KW-0206">Cytoskeleton</keyword>
<dbReference type="GO" id="GO:0031122">
    <property type="term" value="P:cytoplasmic microtubule organization"/>
    <property type="evidence" value="ECO:0007669"/>
    <property type="project" value="TreeGrafter"/>
</dbReference>
<dbReference type="GO" id="GO:0005874">
    <property type="term" value="C:microtubule"/>
    <property type="evidence" value="ECO:0007669"/>
    <property type="project" value="UniProtKB-KW"/>
</dbReference>
<keyword evidence="2 5" id="KW-0963">Cytoplasm</keyword>
<dbReference type="Pfam" id="PF04130">
    <property type="entry name" value="GCP_C_terminal"/>
    <property type="match status" value="1"/>
</dbReference>
<dbReference type="GO" id="GO:0000278">
    <property type="term" value="P:mitotic cell cycle"/>
    <property type="evidence" value="ECO:0007669"/>
    <property type="project" value="TreeGrafter"/>
</dbReference>
<organism evidence="8 9">
    <name type="scientific">Scheffersomyces spartinae</name>
    <dbReference type="NCBI Taxonomy" id="45513"/>
    <lineage>
        <taxon>Eukaryota</taxon>
        <taxon>Fungi</taxon>
        <taxon>Dikarya</taxon>
        <taxon>Ascomycota</taxon>
        <taxon>Saccharomycotina</taxon>
        <taxon>Pichiomycetes</taxon>
        <taxon>Debaryomycetaceae</taxon>
        <taxon>Scheffersomyces</taxon>
    </lineage>
</organism>
<feature type="domain" description="Gamma tubulin complex component C-terminal" evidence="6">
    <location>
        <begin position="567"/>
        <end position="830"/>
    </location>
</feature>
<evidence type="ECO:0000259" key="7">
    <source>
        <dbReference type="Pfam" id="PF17681"/>
    </source>
</evidence>
<dbReference type="OrthoDB" id="2192946at2759"/>
<gene>
    <name evidence="8" type="ORF">KQ657_001102</name>
</gene>
<dbReference type="GO" id="GO:0007020">
    <property type="term" value="P:microtubule nucleation"/>
    <property type="evidence" value="ECO:0007669"/>
    <property type="project" value="InterPro"/>
</dbReference>
<dbReference type="InterPro" id="IPR040457">
    <property type="entry name" value="GCP_C"/>
</dbReference>
<accession>A0A9P7V829</accession>
<dbReference type="GO" id="GO:0051321">
    <property type="term" value="P:meiotic cell cycle"/>
    <property type="evidence" value="ECO:0007669"/>
    <property type="project" value="TreeGrafter"/>
</dbReference>
<dbReference type="GO" id="GO:0000922">
    <property type="term" value="C:spindle pole"/>
    <property type="evidence" value="ECO:0007669"/>
    <property type="project" value="InterPro"/>
</dbReference>
<evidence type="ECO:0000259" key="6">
    <source>
        <dbReference type="Pfam" id="PF04130"/>
    </source>
</evidence>
<evidence type="ECO:0000256" key="3">
    <source>
        <dbReference type="ARBA" id="ARBA00022701"/>
    </source>
</evidence>
<evidence type="ECO:0000256" key="4">
    <source>
        <dbReference type="ARBA" id="ARBA00023212"/>
    </source>
</evidence>
<keyword evidence="3 5" id="KW-0493">Microtubule</keyword>
<feature type="domain" description="Gamma tubulin complex component protein N-terminal" evidence="7">
    <location>
        <begin position="58"/>
        <end position="406"/>
    </location>
</feature>
<dbReference type="GeneID" id="66114476"/>
<evidence type="ECO:0000313" key="8">
    <source>
        <dbReference type="EMBL" id="KAG7192992.1"/>
    </source>
</evidence>
<dbReference type="InterPro" id="IPR041470">
    <property type="entry name" value="GCP_N"/>
</dbReference>
<dbReference type="GO" id="GO:0000930">
    <property type="term" value="C:gamma-tubulin complex"/>
    <property type="evidence" value="ECO:0007669"/>
    <property type="project" value="TreeGrafter"/>
</dbReference>
<comment type="caution">
    <text evidence="8">The sequence shown here is derived from an EMBL/GenBank/DDBJ whole genome shotgun (WGS) entry which is preliminary data.</text>
</comment>
<reference evidence="8" key="1">
    <citation type="submission" date="2021-03" db="EMBL/GenBank/DDBJ databases">
        <authorList>
            <person name="Palmer J.M."/>
        </authorList>
    </citation>
    <scope>NUCLEOTIDE SEQUENCE</scope>
    <source>
        <strain evidence="8">ARV_011</strain>
    </source>
</reference>